<dbReference type="NCBIfam" id="NF009709">
    <property type="entry name" value="PRK13238.1"/>
    <property type="match status" value="1"/>
</dbReference>
<dbReference type="AlphaFoldDB" id="A0A9W8QTF1"/>
<reference evidence="6" key="1">
    <citation type="submission" date="2022-09" db="EMBL/GenBank/DDBJ databases">
        <title>Fusarium specimens isolated from Avocado Roots.</title>
        <authorList>
            <person name="Stajich J."/>
            <person name="Roper C."/>
            <person name="Heimlech-Rivalta G."/>
        </authorList>
    </citation>
    <scope>NUCLEOTIDE SEQUENCE</scope>
    <source>
        <strain evidence="6">A02</strain>
    </source>
</reference>
<dbReference type="InterPro" id="IPR001597">
    <property type="entry name" value="ArAA_b-elim_lyase/Thr_aldolase"/>
</dbReference>
<dbReference type="GO" id="GO:0009072">
    <property type="term" value="P:aromatic amino acid metabolic process"/>
    <property type="evidence" value="ECO:0007669"/>
    <property type="project" value="InterPro"/>
</dbReference>
<evidence type="ECO:0000313" key="7">
    <source>
        <dbReference type="Proteomes" id="UP001152087"/>
    </source>
</evidence>
<dbReference type="Pfam" id="PF01212">
    <property type="entry name" value="Beta_elim_lyase"/>
    <property type="match status" value="1"/>
</dbReference>
<comment type="similarity">
    <text evidence="2">Belongs to the beta-eliminating lyase family.</text>
</comment>
<dbReference type="PANTHER" id="PTHR32325:SF4">
    <property type="entry name" value="TRYPTOPHANASE"/>
    <property type="match status" value="1"/>
</dbReference>
<dbReference type="Gene3D" id="3.40.640.10">
    <property type="entry name" value="Type I PLP-dependent aspartate aminotransferase-like (Major domain)"/>
    <property type="match status" value="1"/>
</dbReference>
<evidence type="ECO:0000259" key="5">
    <source>
        <dbReference type="Pfam" id="PF01212"/>
    </source>
</evidence>
<name>A0A9W8QTF1_9HYPO</name>
<protein>
    <recommendedName>
        <fullName evidence="5">Aromatic amino acid beta-eliminating lyase/threonine aldolase domain-containing protein</fullName>
    </recommendedName>
</protein>
<evidence type="ECO:0000256" key="2">
    <source>
        <dbReference type="ARBA" id="ARBA00009721"/>
    </source>
</evidence>
<dbReference type="InterPro" id="IPR011166">
    <property type="entry name" value="Beta-eliminating_lyase"/>
</dbReference>
<evidence type="ECO:0000313" key="6">
    <source>
        <dbReference type="EMBL" id="KAJ4177109.1"/>
    </source>
</evidence>
<keyword evidence="4" id="KW-0456">Lyase</keyword>
<dbReference type="EMBL" id="JAOQAV010000127">
    <property type="protein sequence ID" value="KAJ4177109.1"/>
    <property type="molecule type" value="Genomic_DNA"/>
</dbReference>
<comment type="cofactor">
    <cofactor evidence="1">
        <name>pyridoxal 5'-phosphate</name>
        <dbReference type="ChEBI" id="CHEBI:597326"/>
    </cofactor>
</comment>
<dbReference type="InterPro" id="IPR015424">
    <property type="entry name" value="PyrdxlP-dep_Trfase"/>
</dbReference>
<dbReference type="Proteomes" id="UP001152087">
    <property type="component" value="Unassembled WGS sequence"/>
</dbReference>
<dbReference type="GO" id="GO:0016830">
    <property type="term" value="F:carbon-carbon lyase activity"/>
    <property type="evidence" value="ECO:0007669"/>
    <property type="project" value="InterPro"/>
</dbReference>
<dbReference type="PIRSF" id="PIRSF001386">
    <property type="entry name" value="Trpase"/>
    <property type="match status" value="1"/>
</dbReference>
<evidence type="ECO:0000256" key="1">
    <source>
        <dbReference type="ARBA" id="ARBA00001933"/>
    </source>
</evidence>
<dbReference type="InterPro" id="IPR015422">
    <property type="entry name" value="PyrdxlP-dep_Trfase_small"/>
</dbReference>
<accession>A0A9W8QTF1</accession>
<keyword evidence="3" id="KW-0663">Pyridoxal phosphate</keyword>
<evidence type="ECO:0000256" key="4">
    <source>
        <dbReference type="ARBA" id="ARBA00023239"/>
    </source>
</evidence>
<comment type="caution">
    <text evidence="6">The sequence shown here is derived from an EMBL/GenBank/DDBJ whole genome shotgun (WGS) entry which is preliminary data.</text>
</comment>
<gene>
    <name evidence="6" type="ORF">NW755_014041</name>
</gene>
<feature type="domain" description="Aromatic amino acid beta-eliminating lyase/threonine aldolase" evidence="5">
    <location>
        <begin position="49"/>
        <end position="424"/>
    </location>
</feature>
<evidence type="ECO:0000256" key="3">
    <source>
        <dbReference type="ARBA" id="ARBA00022898"/>
    </source>
</evidence>
<dbReference type="PANTHER" id="PTHR32325">
    <property type="entry name" value="BETA-ELIMINATING LYASE-LIKE PROTEIN-RELATED"/>
    <property type="match status" value="1"/>
</dbReference>
<sequence>MCPDGFLAASWRIKMIERIRQSTRGQREEWIRAAGYNLFELQSDQVFIDLLTDSGTGAMSDRQWAALLVGDETYAGSSSFSLLEGKVKALFGFPYVLPVHQGRAAENILFSVLINRGNVVPGNSHFDTTRAHIEYRQATAVDCPLDNAFCIGEHHPFKGNVDLQKLKAVLDSENNNVPMIVVTVTCNKTGGQPVSLDNMRRVRALAREYRIPVVFDSARFAENAWFIQKREPGYSQKTIEEIVWEMHQCADAMVMSAKKDCNGNVGGILAMRDEGWFRQASENVILFEGFTKYGGMAGRDMEALAIGLDEATCSDYLDSRIGQVQRLGDRLIAAGIPVQRPVGGHAIVVDASAFLPLVPKDEYAAQVLAVELYLEAGVRGVEIGTLMNDRDPDTGRDRRAKAEFMRLAIPRRVYTNDQLDVVANALISIYRRRSTIFRGFRILDESKRLRLFTVTLERAGYFVGASVRTPAGDTL</sequence>
<dbReference type="InterPro" id="IPR015421">
    <property type="entry name" value="PyrdxlP-dep_Trfase_major"/>
</dbReference>
<keyword evidence="7" id="KW-1185">Reference proteome</keyword>
<dbReference type="SUPFAM" id="SSF53383">
    <property type="entry name" value="PLP-dependent transferases"/>
    <property type="match status" value="1"/>
</dbReference>
<proteinExistence type="inferred from homology"/>
<dbReference type="Gene3D" id="3.90.1150.10">
    <property type="entry name" value="Aspartate Aminotransferase, domain 1"/>
    <property type="match status" value="1"/>
</dbReference>
<dbReference type="OrthoDB" id="19261at2759"/>
<organism evidence="6 7">
    <name type="scientific">Fusarium falciforme</name>
    <dbReference type="NCBI Taxonomy" id="195108"/>
    <lineage>
        <taxon>Eukaryota</taxon>
        <taxon>Fungi</taxon>
        <taxon>Dikarya</taxon>
        <taxon>Ascomycota</taxon>
        <taxon>Pezizomycotina</taxon>
        <taxon>Sordariomycetes</taxon>
        <taxon>Hypocreomycetidae</taxon>
        <taxon>Hypocreales</taxon>
        <taxon>Nectriaceae</taxon>
        <taxon>Fusarium</taxon>
        <taxon>Fusarium solani species complex</taxon>
    </lineage>
</organism>